<dbReference type="SMART" id="SM00674">
    <property type="entry name" value="CENPB"/>
    <property type="match status" value="1"/>
</dbReference>
<evidence type="ECO:0000313" key="7">
    <source>
        <dbReference type="Proteomes" id="UP001235939"/>
    </source>
</evidence>
<dbReference type="InterPro" id="IPR032675">
    <property type="entry name" value="LRR_dom_sf"/>
</dbReference>
<dbReference type="PRINTS" id="PR00019">
    <property type="entry name" value="LEURICHRPT"/>
</dbReference>
<dbReference type="InterPro" id="IPR009057">
    <property type="entry name" value="Homeodomain-like_sf"/>
</dbReference>
<evidence type="ECO:0000259" key="5">
    <source>
        <dbReference type="PROSITE" id="PS51253"/>
    </source>
</evidence>
<dbReference type="SUPFAM" id="SSF46689">
    <property type="entry name" value="Homeodomain-like"/>
    <property type="match status" value="2"/>
</dbReference>
<protein>
    <submittedName>
        <fullName evidence="6">FLII</fullName>
    </submittedName>
</protein>
<dbReference type="PANTHER" id="PTHR48051">
    <property type="match status" value="1"/>
</dbReference>
<dbReference type="PROSITE" id="PS51253">
    <property type="entry name" value="HTH_CENPB"/>
    <property type="match status" value="1"/>
</dbReference>
<feature type="domain" description="HTH CENPB-type" evidence="5">
    <location>
        <begin position="70"/>
        <end position="153"/>
    </location>
</feature>
<accession>A0ABY6KZG1</accession>
<keyword evidence="7" id="KW-1185">Reference proteome</keyword>
<dbReference type="SUPFAM" id="SSF52058">
    <property type="entry name" value="L domain-like"/>
    <property type="match status" value="1"/>
</dbReference>
<dbReference type="InterPro" id="IPR001611">
    <property type="entry name" value="Leu-rich_rpt"/>
</dbReference>
<comment type="subcellular location">
    <subcellularLocation>
        <location evidence="1">Nucleus</location>
    </subcellularLocation>
</comment>
<dbReference type="Pfam" id="PF03221">
    <property type="entry name" value="HTH_Tnp_Tc5"/>
    <property type="match status" value="1"/>
</dbReference>
<dbReference type="PROSITE" id="PS51450">
    <property type="entry name" value="LRR"/>
    <property type="match status" value="3"/>
</dbReference>
<dbReference type="InterPro" id="IPR003591">
    <property type="entry name" value="Leu-rich_rpt_typical-subtyp"/>
</dbReference>
<dbReference type="InterPro" id="IPR006600">
    <property type="entry name" value="HTH_CenpB_DNA-bd_dom"/>
</dbReference>
<dbReference type="Gene3D" id="3.80.10.10">
    <property type="entry name" value="Ribonuclease Inhibitor"/>
    <property type="match status" value="5"/>
</dbReference>
<keyword evidence="2" id="KW-0433">Leucine-rich repeat</keyword>
<evidence type="ECO:0000256" key="1">
    <source>
        <dbReference type="ARBA" id="ARBA00004123"/>
    </source>
</evidence>
<dbReference type="InterPro" id="IPR050216">
    <property type="entry name" value="LRR_domain-containing"/>
</dbReference>
<gene>
    <name evidence="6" type="ORF">LAZ67_11000136</name>
</gene>
<organism evidence="6 7">
    <name type="scientific">Cordylochernes scorpioides</name>
    <dbReference type="NCBI Taxonomy" id="51811"/>
    <lineage>
        <taxon>Eukaryota</taxon>
        <taxon>Metazoa</taxon>
        <taxon>Ecdysozoa</taxon>
        <taxon>Arthropoda</taxon>
        <taxon>Chelicerata</taxon>
        <taxon>Arachnida</taxon>
        <taxon>Pseudoscorpiones</taxon>
        <taxon>Cheliferoidea</taxon>
        <taxon>Chernetidae</taxon>
        <taxon>Cordylochernes</taxon>
    </lineage>
</organism>
<dbReference type="SMART" id="SM00369">
    <property type="entry name" value="LRR_TYP"/>
    <property type="match status" value="13"/>
</dbReference>
<name>A0ABY6KZG1_9ARAC</name>
<dbReference type="Gene3D" id="1.10.10.60">
    <property type="entry name" value="Homeodomain-like"/>
    <property type="match status" value="2"/>
</dbReference>
<evidence type="ECO:0000256" key="4">
    <source>
        <dbReference type="ARBA" id="ARBA00023125"/>
    </source>
</evidence>
<reference evidence="6 7" key="1">
    <citation type="submission" date="2022-01" db="EMBL/GenBank/DDBJ databases">
        <title>A chromosomal length assembly of Cordylochernes scorpioides.</title>
        <authorList>
            <person name="Zeh D."/>
            <person name="Zeh J."/>
        </authorList>
    </citation>
    <scope>NUCLEOTIDE SEQUENCE [LARGE SCALE GENOMIC DNA]</scope>
    <source>
        <strain evidence="6">IN4F17</strain>
        <tissue evidence="6">Whole Body</tissue>
    </source>
</reference>
<evidence type="ECO:0000256" key="3">
    <source>
        <dbReference type="ARBA" id="ARBA00022737"/>
    </source>
</evidence>
<evidence type="ECO:0000256" key="2">
    <source>
        <dbReference type="ARBA" id="ARBA00022614"/>
    </source>
</evidence>
<keyword evidence="4" id="KW-0238">DNA-binding</keyword>
<sequence>MDRKKVCKKSSAKKKMMSIELKREIIEKHEQGVRVLDLSRQYGRSTSMICSVLKRKESIKSATPAKGFTIISKLRTSLKENMEKLLMVWVTEKQLQGDTLTQTIICEKARAIYGDLLKQTPQTSIDEASEESFKASRGWFENFKRGAVFTPLSDMMPVQGCNRHQMLYCQSRVATGIGSYTASPGLQQASDAILPVQGCNRHRILYCQSRVATGIRCYTASPGLQQASDPILPVQGCNRHQMLYCQSRVATGIGSYTASPGLQQASHPIPPDIDPGLQQSYITGHQWNMFPVLHCQILSGKISWPLEAGKSTAQLDEKDLLRTIIPNACRNGNLLLHMIGTEQEEQFCPPKRTTEEYFPRAVGEMTGLRWLRLNKAKIDWIPDELSSLQKLESLSLVRNNLVTLHGEVPTLSCLRSINCRGNKLKNCGVPPELFNLDDLSVVEEYFPRAVGEMTGLRWLRLNKAKIDWIPDELSSLQKLESLSLVRNNLVTLHGEVPTLSCLRSINCRGNKLKNCGVPPELFNLDDLSVVNVAPMCTCVQDFSKNQLRKVPYGLEHARGILVLNISQNFIESIPSHLFVNLTDLICLDLANNCLESLPPQMRRLGNLQTLDLSHNPLGHNQLREVDPGVALNLRKHQTTRFRTGHLKPLKIENNNKIYPTCPNYCDDRQLPALVSLRTLKLRNTQRTLANTPASLECLVNLTELDLSQNNLPRVPDAIFTLSNLQKLNLSDNSLTELSAECGSEYPPSCLPTEYTTCGVADNWRNMEILNLARNNIKVLPNVAPMCTCVQDFSKNQLRKVPYGLEHARGILVLNISQNFIESIPSHLFVNLTDLIFLDLANNCLESLPPQMRRLGNLQTLDLSHNPLGHNQLRLYVFVKITTQKNRYTRINLHERWHVLAVVNVRTESLP</sequence>
<dbReference type="EMBL" id="CP092873">
    <property type="protein sequence ID" value="UYV73642.1"/>
    <property type="molecule type" value="Genomic_DNA"/>
</dbReference>
<evidence type="ECO:0000313" key="6">
    <source>
        <dbReference type="EMBL" id="UYV73642.1"/>
    </source>
</evidence>
<proteinExistence type="predicted"/>
<dbReference type="Pfam" id="PF13855">
    <property type="entry name" value="LRR_8"/>
    <property type="match status" value="3"/>
</dbReference>
<dbReference type="PANTHER" id="PTHR48051:SF46">
    <property type="entry name" value="LEUCINE RICH REPEAT-CONTAINING DOMAIN PROTEIN"/>
    <property type="match status" value="1"/>
</dbReference>
<dbReference type="Proteomes" id="UP001235939">
    <property type="component" value="Chromosome 11"/>
</dbReference>
<keyword evidence="3" id="KW-0677">Repeat</keyword>